<evidence type="ECO:0000313" key="2">
    <source>
        <dbReference type="EMBL" id="TBU52658.1"/>
    </source>
</evidence>
<accession>A0A4Q9PDC5</accession>
<dbReference type="EMBL" id="ML145242">
    <property type="protein sequence ID" value="TBU52658.1"/>
    <property type="molecule type" value="Genomic_DNA"/>
</dbReference>
<sequence>MNYTGISIEAFVLLPTGRHCARYASLEPPPRARPHDIAAPTARVSLPPGTPTQPPEHDEPAQIPPAWTELRARHVPDAPRPVCVVRAEPEPRHARRHLLDAVLPDSTVALRFSGELVARLEAYDAVRMPCLRHVTPHGVTGSYFDRHPVDRCFPDAHLESFLHALRVRNHHLESLAASYGPRLRKLVRLGCSRLSSTVITQCL</sequence>
<evidence type="ECO:0000313" key="3">
    <source>
        <dbReference type="Proteomes" id="UP000292082"/>
    </source>
</evidence>
<name>A0A4Q9PDC5_9APHY</name>
<organism evidence="2 3">
    <name type="scientific">Dichomitus squalens</name>
    <dbReference type="NCBI Taxonomy" id="114155"/>
    <lineage>
        <taxon>Eukaryota</taxon>
        <taxon>Fungi</taxon>
        <taxon>Dikarya</taxon>
        <taxon>Basidiomycota</taxon>
        <taxon>Agaricomycotina</taxon>
        <taxon>Agaricomycetes</taxon>
        <taxon>Polyporales</taxon>
        <taxon>Polyporaceae</taxon>
        <taxon>Dichomitus</taxon>
    </lineage>
</organism>
<reference evidence="2 3" key="1">
    <citation type="submission" date="2019-01" db="EMBL/GenBank/DDBJ databases">
        <title>Draft genome sequences of three monokaryotic isolates of the white-rot basidiomycete fungus Dichomitus squalens.</title>
        <authorList>
            <consortium name="DOE Joint Genome Institute"/>
            <person name="Lopez S.C."/>
            <person name="Andreopoulos B."/>
            <person name="Pangilinan J."/>
            <person name="Lipzen A."/>
            <person name="Riley R."/>
            <person name="Ahrendt S."/>
            <person name="Ng V."/>
            <person name="Barry K."/>
            <person name="Daum C."/>
            <person name="Grigoriev I.V."/>
            <person name="Hilden K.S."/>
            <person name="Makela M.R."/>
            <person name="de Vries R.P."/>
        </authorList>
    </citation>
    <scope>NUCLEOTIDE SEQUENCE [LARGE SCALE GENOMIC DNA]</scope>
    <source>
        <strain evidence="2 3">CBS 464.89</strain>
    </source>
</reference>
<feature type="region of interest" description="Disordered" evidence="1">
    <location>
        <begin position="41"/>
        <end position="61"/>
    </location>
</feature>
<gene>
    <name evidence="2" type="ORF">BD310DRAFT_939803</name>
</gene>
<dbReference type="Proteomes" id="UP000292082">
    <property type="component" value="Unassembled WGS sequence"/>
</dbReference>
<protein>
    <submittedName>
        <fullName evidence="2">Uncharacterized protein</fullName>
    </submittedName>
</protein>
<keyword evidence="3" id="KW-1185">Reference proteome</keyword>
<evidence type="ECO:0000256" key="1">
    <source>
        <dbReference type="SAM" id="MobiDB-lite"/>
    </source>
</evidence>
<dbReference type="AlphaFoldDB" id="A0A4Q9PDC5"/>
<proteinExistence type="predicted"/>